<name>A0A286UBA5_9AGAM</name>
<keyword evidence="3" id="KW-1185">Reference proteome</keyword>
<proteinExistence type="predicted"/>
<accession>A0A286UBA5</accession>
<dbReference type="InterPro" id="IPR002213">
    <property type="entry name" value="UDP_glucos_trans"/>
</dbReference>
<dbReference type="InParanoid" id="A0A286UBA5"/>
<dbReference type="Gene3D" id="3.40.50.2000">
    <property type="entry name" value="Glycogen Phosphorylase B"/>
    <property type="match status" value="2"/>
</dbReference>
<evidence type="ECO:0000256" key="1">
    <source>
        <dbReference type="ARBA" id="ARBA00022679"/>
    </source>
</evidence>
<organism evidence="2 3">
    <name type="scientific">Pyrrhoderma noxium</name>
    <dbReference type="NCBI Taxonomy" id="2282107"/>
    <lineage>
        <taxon>Eukaryota</taxon>
        <taxon>Fungi</taxon>
        <taxon>Dikarya</taxon>
        <taxon>Basidiomycota</taxon>
        <taxon>Agaricomycotina</taxon>
        <taxon>Agaricomycetes</taxon>
        <taxon>Hymenochaetales</taxon>
        <taxon>Hymenochaetaceae</taxon>
        <taxon>Pyrrhoderma</taxon>
    </lineage>
</organism>
<reference evidence="2 3" key="1">
    <citation type="journal article" date="2017" name="Mol. Ecol.">
        <title>Comparative and population genomic landscape of Phellinus noxius: A hypervariable fungus causing root rot in trees.</title>
        <authorList>
            <person name="Chung C.L."/>
            <person name="Lee T.J."/>
            <person name="Akiba M."/>
            <person name="Lee H.H."/>
            <person name="Kuo T.H."/>
            <person name="Liu D."/>
            <person name="Ke H.M."/>
            <person name="Yokoi T."/>
            <person name="Roa M.B."/>
            <person name="Lu M.J."/>
            <person name="Chang Y.Y."/>
            <person name="Ann P.J."/>
            <person name="Tsai J.N."/>
            <person name="Chen C.Y."/>
            <person name="Tzean S.S."/>
            <person name="Ota Y."/>
            <person name="Hattori T."/>
            <person name="Sahashi N."/>
            <person name="Liou R.F."/>
            <person name="Kikuchi T."/>
            <person name="Tsai I.J."/>
        </authorList>
    </citation>
    <scope>NUCLEOTIDE SEQUENCE [LARGE SCALE GENOMIC DNA]</scope>
    <source>
        <strain evidence="2 3">FFPRI411160</strain>
    </source>
</reference>
<evidence type="ECO:0000313" key="2">
    <source>
        <dbReference type="EMBL" id="PAV16814.1"/>
    </source>
</evidence>
<evidence type="ECO:0000313" key="3">
    <source>
        <dbReference type="Proteomes" id="UP000217199"/>
    </source>
</evidence>
<protein>
    <submittedName>
        <fullName evidence="2">UDP-Glycosyltransferase glycogen phosphorylase</fullName>
    </submittedName>
</protein>
<dbReference type="Proteomes" id="UP000217199">
    <property type="component" value="Unassembled WGS sequence"/>
</dbReference>
<dbReference type="PANTHER" id="PTHR48049:SF132">
    <property type="entry name" value="GLYCOSYLTRANSFERASE"/>
    <property type="match status" value="1"/>
</dbReference>
<dbReference type="EMBL" id="NBII01000007">
    <property type="protein sequence ID" value="PAV16814.1"/>
    <property type="molecule type" value="Genomic_DNA"/>
</dbReference>
<dbReference type="SUPFAM" id="SSF53756">
    <property type="entry name" value="UDP-Glycosyltransferase/glycogen phosphorylase"/>
    <property type="match status" value="1"/>
</dbReference>
<dbReference type="OrthoDB" id="5835829at2759"/>
<dbReference type="CDD" id="cd03784">
    <property type="entry name" value="GT1_Gtf-like"/>
    <property type="match status" value="1"/>
</dbReference>
<dbReference type="GO" id="GO:0035251">
    <property type="term" value="F:UDP-glucosyltransferase activity"/>
    <property type="evidence" value="ECO:0007669"/>
    <property type="project" value="InterPro"/>
</dbReference>
<dbReference type="InterPro" id="IPR050481">
    <property type="entry name" value="UDP-glycosyltransf_plant"/>
</dbReference>
<comment type="caution">
    <text evidence="2">The sequence shown here is derived from an EMBL/GenBank/DDBJ whole genome shotgun (WGS) entry which is preliminary data.</text>
</comment>
<dbReference type="AlphaFoldDB" id="A0A286UBA5"/>
<gene>
    <name evidence="2" type="ORF">PNOK_0687800</name>
</gene>
<keyword evidence="1" id="KW-0808">Transferase</keyword>
<sequence length="457" mass="51218">MNTEGHIITLTILAWGHAKSVCALIVPFFEKANKEVDAQFSKEEANLRKRIRVVGLYAGESSFDLDSLSNSFISEYRKLLASEPVRVTPDSTDHYDVVIPPKLLILDYFLPMTLNEVRSISGKDVLVYSRAASAGGILFMFGPEELGGNGDLAEKIKKIETHDEKEKAKEADKLYRRCYGNLINLAGRPPMYDYEHVPQEPILDQTFAFVSANVHKFFNDSDGVVLNTTPIFEEPAITAFKSCEKREGQFPRSPGMIYISFGTIYWFKNPEKFWVVLEEIVQAKIPFIFSIASPFASIPDEIKERISQSGIGLLSSWVPQTDVLSHEACGWFFTHAGQNSSMESLSTGVPMICCPFDADQPAIAACLSSVHNVAYELFELRSGHGLKPIHRLRNRAPEGTIDSTRKEIKEVLALAYGPDGEEKRRKARVFQHELEQGWSSINNGSSWKEIAKITEVL</sequence>
<dbReference type="PANTHER" id="PTHR48049">
    <property type="entry name" value="GLYCOSYLTRANSFERASE"/>
    <property type="match status" value="1"/>
</dbReference>
<dbReference type="Pfam" id="PF00201">
    <property type="entry name" value="UDPGT"/>
    <property type="match status" value="1"/>
</dbReference>